<name>A0AAE3W6J1_9ACTN</name>
<gene>
    <name evidence="2" type="ORF">J2S42_006866</name>
</gene>
<feature type="compositionally biased region" description="Low complexity" evidence="1">
    <location>
        <begin position="17"/>
        <end position="27"/>
    </location>
</feature>
<evidence type="ECO:0000256" key="1">
    <source>
        <dbReference type="SAM" id="MobiDB-lite"/>
    </source>
</evidence>
<keyword evidence="3" id="KW-1185">Reference proteome</keyword>
<accession>A0AAE3W6J1</accession>
<proteinExistence type="predicted"/>
<dbReference type="EMBL" id="JAUSUZ010000001">
    <property type="protein sequence ID" value="MDQ0370197.1"/>
    <property type="molecule type" value="Genomic_DNA"/>
</dbReference>
<dbReference type="Proteomes" id="UP001240236">
    <property type="component" value="Unassembled WGS sequence"/>
</dbReference>
<feature type="region of interest" description="Disordered" evidence="1">
    <location>
        <begin position="1"/>
        <end position="87"/>
    </location>
</feature>
<dbReference type="RefSeq" id="WP_307245975.1">
    <property type="nucleotide sequence ID" value="NZ_JAUSUZ010000001.1"/>
</dbReference>
<sequence>MTQATAEETPRQETGTAPPDAAADQPAHPAPKPSPVPSDGVGTHGRPGPAGTATAADEPAGTATTAAKASAEGEEEPERAADRPDADFAAGEWIRLAGDRFRTRDWFNRGQSAMGEGSVAAENVIINEAPDGRRRIVARLIAEEVVRYRQVYVPGETDERLERELARRSVVVLSGPDGSGRRATACVALARRHGSPAHVASVDLLPSEELADLTRAGNVFHEGAGHIVQLSDARAADPMMLAALASHVRSLGATAVVVIDSDQQKVSSGPLVGYVTHARPPAREVFEAHLVHQLRDYACLADCTPCRRECVGTYVRICRETPGLIDPAGRLWALVATAEDLARQRPRDDALRAFGLSRSSSEERAVIDRVLTCDEKPDVNAVHARAFRIACVLFAGEPLHTVVDAAELFVRATEKPEDVSPLRPPAAGYRALLGAELSASWMPAGDRRTAERRRAIENGMARRLVDALWAGALRPKDLLRWLHLLVTEIRDPRVRRTAALLAGGCAEHDFGQVSAALIEPWARASAWWVRESAALALVAAAFSPQTRPLVRDHVQDWSKRDFARLRDTVARAYAAGLSVLLAAQGPSDLVRVACQPLLRRSPVVAEAVSRLDLPTGSLLTMLLNWADLRLPGPSAGLPAAHAVRAFVLLASRMADSGSAPDLLDRMSGGEIGRADLTRLWQLALLHPASAFDAWERLGDWVRVAPGDPAIGSSFRELMRGVAADPQVRTRLHHQITYVWRGRVTASRILDELEEL</sequence>
<comment type="caution">
    <text evidence="2">The sequence shown here is derived from an EMBL/GenBank/DDBJ whole genome shotgun (WGS) entry which is preliminary data.</text>
</comment>
<feature type="compositionally biased region" description="Low complexity" evidence="1">
    <location>
        <begin position="44"/>
        <end position="70"/>
    </location>
</feature>
<reference evidence="2 3" key="1">
    <citation type="submission" date="2023-07" db="EMBL/GenBank/DDBJ databases">
        <title>Sequencing the genomes of 1000 actinobacteria strains.</title>
        <authorList>
            <person name="Klenk H.-P."/>
        </authorList>
    </citation>
    <scope>NUCLEOTIDE SEQUENCE [LARGE SCALE GENOMIC DNA]</scope>
    <source>
        <strain evidence="2 3">DSM 44709</strain>
    </source>
</reference>
<protein>
    <submittedName>
        <fullName evidence="2">Uncharacterized protein</fullName>
    </submittedName>
</protein>
<dbReference type="AlphaFoldDB" id="A0AAE3W6J1"/>
<evidence type="ECO:0000313" key="2">
    <source>
        <dbReference type="EMBL" id="MDQ0370197.1"/>
    </source>
</evidence>
<evidence type="ECO:0000313" key="3">
    <source>
        <dbReference type="Proteomes" id="UP001240236"/>
    </source>
</evidence>
<organism evidence="2 3">
    <name type="scientific">Catenuloplanes indicus</name>
    <dbReference type="NCBI Taxonomy" id="137267"/>
    <lineage>
        <taxon>Bacteria</taxon>
        <taxon>Bacillati</taxon>
        <taxon>Actinomycetota</taxon>
        <taxon>Actinomycetes</taxon>
        <taxon>Micromonosporales</taxon>
        <taxon>Micromonosporaceae</taxon>
        <taxon>Catenuloplanes</taxon>
    </lineage>
</organism>